<dbReference type="SUPFAM" id="SSF48264">
    <property type="entry name" value="Cytochrome P450"/>
    <property type="match status" value="1"/>
</dbReference>
<keyword evidence="3 6" id="KW-0560">Oxidoreductase</keyword>
<dbReference type="InterPro" id="IPR002401">
    <property type="entry name" value="Cyt_P450_E_grp-I"/>
</dbReference>
<dbReference type="Gene3D" id="1.10.630.10">
    <property type="entry name" value="Cytochrome P450"/>
    <property type="match status" value="2"/>
</dbReference>
<dbReference type="eggNOG" id="KOG0156">
    <property type="taxonomic scope" value="Eukaryota"/>
</dbReference>
<accession>M7SP41</accession>
<evidence type="ECO:0000256" key="1">
    <source>
        <dbReference type="ARBA" id="ARBA00010617"/>
    </source>
</evidence>
<organism evidence="7 8">
    <name type="scientific">Eutypa lata (strain UCR-EL1)</name>
    <name type="common">Grapevine dieback disease fungus</name>
    <name type="synonym">Eutypa armeniacae</name>
    <dbReference type="NCBI Taxonomy" id="1287681"/>
    <lineage>
        <taxon>Eukaryota</taxon>
        <taxon>Fungi</taxon>
        <taxon>Dikarya</taxon>
        <taxon>Ascomycota</taxon>
        <taxon>Pezizomycotina</taxon>
        <taxon>Sordariomycetes</taxon>
        <taxon>Xylariomycetidae</taxon>
        <taxon>Xylariales</taxon>
        <taxon>Diatrypaceae</taxon>
        <taxon>Eutypa</taxon>
    </lineage>
</organism>
<evidence type="ECO:0000256" key="2">
    <source>
        <dbReference type="ARBA" id="ARBA00022723"/>
    </source>
</evidence>
<comment type="similarity">
    <text evidence="1 6">Belongs to the cytochrome P450 family.</text>
</comment>
<name>M7SP41_EUTLA</name>
<protein>
    <submittedName>
        <fullName evidence="7">Putative cytochrome p450 phenylacetate 2-hydroxylase protein</fullName>
    </submittedName>
</protein>
<dbReference type="InterPro" id="IPR050364">
    <property type="entry name" value="Cytochrome_P450_fung"/>
</dbReference>
<dbReference type="OrthoDB" id="1055148at2759"/>
<dbReference type="InterPro" id="IPR001128">
    <property type="entry name" value="Cyt_P450"/>
</dbReference>
<evidence type="ECO:0000313" key="7">
    <source>
        <dbReference type="EMBL" id="EMR66213.1"/>
    </source>
</evidence>
<dbReference type="OMA" id="SIMWAIL"/>
<dbReference type="HOGENOM" id="CLU_001570_2_4_1"/>
<dbReference type="Proteomes" id="UP000012174">
    <property type="component" value="Unassembled WGS sequence"/>
</dbReference>
<keyword evidence="4 5" id="KW-0408">Iron</keyword>
<dbReference type="PANTHER" id="PTHR46300:SF9">
    <property type="entry name" value="P450, PUTATIVE-RELATED"/>
    <property type="match status" value="1"/>
</dbReference>
<dbReference type="InterPro" id="IPR017972">
    <property type="entry name" value="Cyt_P450_CS"/>
</dbReference>
<proteinExistence type="inferred from homology"/>
<keyword evidence="5 6" id="KW-0349">Heme</keyword>
<evidence type="ECO:0000313" key="8">
    <source>
        <dbReference type="Proteomes" id="UP000012174"/>
    </source>
</evidence>
<gene>
    <name evidence="7" type="ORF">UCREL1_6791</name>
</gene>
<dbReference type="AlphaFoldDB" id="M7SP41"/>
<dbReference type="STRING" id="1287681.M7SP41"/>
<dbReference type="PRINTS" id="PR00385">
    <property type="entry name" value="P450"/>
</dbReference>
<keyword evidence="8" id="KW-1185">Reference proteome</keyword>
<dbReference type="PROSITE" id="PS00086">
    <property type="entry name" value="CYTOCHROME_P450"/>
    <property type="match status" value="1"/>
</dbReference>
<dbReference type="PRINTS" id="PR00463">
    <property type="entry name" value="EP450I"/>
</dbReference>
<evidence type="ECO:0000256" key="5">
    <source>
        <dbReference type="PIRSR" id="PIRSR602401-1"/>
    </source>
</evidence>
<sequence>MSIGTSPWDDSCKRRRKVAATALNKTSTESYLPILDLESRAFIQDMLAICKGGKESVDILDPTRKFALNLSLTLAYGTRVEDVKDLHRDLAISEILYVEDQISKFRNPTSNFSNYIPLLRPLDTISGNVLKDPESKGLTEGELLSIGLSMLAGADTTKRSIMWAILLLAHHQDIQEKAYQSIKTADPELLKSPNVAHSKVDYIEAFTKEVGRYFVVQRLALPKATYSEVQWKGATIPPNTLLFLNAWACTRDSTLFSDPTTFAPERWLDGDLTANRHQYAFGIGGRMCVASHVATKALYTVFLHIISHFQILPADDTLDPIVADPIEGLLVRENPIAGPKAKTVRFVLRNGDVTRQMLSAGF</sequence>
<dbReference type="GO" id="GO:0004497">
    <property type="term" value="F:monooxygenase activity"/>
    <property type="evidence" value="ECO:0007669"/>
    <property type="project" value="UniProtKB-KW"/>
</dbReference>
<evidence type="ECO:0000256" key="3">
    <source>
        <dbReference type="ARBA" id="ARBA00023002"/>
    </source>
</evidence>
<reference evidence="8" key="1">
    <citation type="journal article" date="2013" name="Genome Announc.">
        <title>Draft genome sequence of the grapevine dieback fungus Eutypa lata UCR-EL1.</title>
        <authorList>
            <person name="Blanco-Ulate B."/>
            <person name="Rolshausen P.E."/>
            <person name="Cantu D."/>
        </authorList>
    </citation>
    <scope>NUCLEOTIDE SEQUENCE [LARGE SCALE GENOMIC DNA]</scope>
    <source>
        <strain evidence="8">UCR-EL1</strain>
    </source>
</reference>
<dbReference type="PANTHER" id="PTHR46300">
    <property type="entry name" value="P450, PUTATIVE (EUROFUNG)-RELATED-RELATED"/>
    <property type="match status" value="1"/>
</dbReference>
<dbReference type="EMBL" id="KB706696">
    <property type="protein sequence ID" value="EMR66213.1"/>
    <property type="molecule type" value="Genomic_DNA"/>
</dbReference>
<keyword evidence="6" id="KW-0503">Monooxygenase</keyword>
<dbReference type="Pfam" id="PF00067">
    <property type="entry name" value="p450"/>
    <property type="match status" value="1"/>
</dbReference>
<keyword evidence="2 5" id="KW-0479">Metal-binding</keyword>
<dbReference type="KEGG" id="ela:UCREL1_6791"/>
<dbReference type="InterPro" id="IPR036396">
    <property type="entry name" value="Cyt_P450_sf"/>
</dbReference>
<evidence type="ECO:0000256" key="4">
    <source>
        <dbReference type="ARBA" id="ARBA00023004"/>
    </source>
</evidence>
<dbReference type="GO" id="GO:0016705">
    <property type="term" value="F:oxidoreductase activity, acting on paired donors, with incorporation or reduction of molecular oxygen"/>
    <property type="evidence" value="ECO:0007669"/>
    <property type="project" value="InterPro"/>
</dbReference>
<evidence type="ECO:0000256" key="6">
    <source>
        <dbReference type="RuleBase" id="RU000461"/>
    </source>
</evidence>
<comment type="cofactor">
    <cofactor evidence="5">
        <name>heme</name>
        <dbReference type="ChEBI" id="CHEBI:30413"/>
    </cofactor>
</comment>
<dbReference type="GO" id="GO:0005506">
    <property type="term" value="F:iron ion binding"/>
    <property type="evidence" value="ECO:0007669"/>
    <property type="project" value="InterPro"/>
</dbReference>
<feature type="binding site" description="axial binding residue" evidence="5">
    <location>
        <position position="288"/>
    </location>
    <ligand>
        <name>heme</name>
        <dbReference type="ChEBI" id="CHEBI:30413"/>
    </ligand>
    <ligandPart>
        <name>Fe</name>
        <dbReference type="ChEBI" id="CHEBI:18248"/>
    </ligandPart>
</feature>
<dbReference type="GO" id="GO:0020037">
    <property type="term" value="F:heme binding"/>
    <property type="evidence" value="ECO:0007669"/>
    <property type="project" value="InterPro"/>
</dbReference>